<name>A0A1Y2GNK8_9FUNG</name>
<accession>A0A1Y2GNK8</accession>
<dbReference type="AlphaFoldDB" id="A0A1Y2GNK8"/>
<comment type="caution">
    <text evidence="3">The sequence shown here is derived from an EMBL/GenBank/DDBJ whole genome shotgun (WGS) entry which is preliminary data.</text>
</comment>
<proteinExistence type="predicted"/>
<dbReference type="RefSeq" id="XP_021881696.1">
    <property type="nucleotide sequence ID" value="XM_022024078.1"/>
</dbReference>
<evidence type="ECO:0000313" key="3">
    <source>
        <dbReference type="EMBL" id="ORZ16761.1"/>
    </source>
</evidence>
<evidence type="ECO:0000256" key="2">
    <source>
        <dbReference type="SAM" id="SignalP"/>
    </source>
</evidence>
<feature type="signal peptide" evidence="2">
    <location>
        <begin position="1"/>
        <end position="19"/>
    </location>
</feature>
<sequence length="507" mass="56712">MKLHHPIILFSLSLTAALTFLTGVSSTAYRSTAVAAAHNRQHRQHHSEQFAPIARKRALSTKRSSPSTPIAKSLRKRASEKSTELSSSSSSSIPNTPLLLLPDSHSVWQTGSYQTVRWSRKYIKSLPDDTTVDIVLMDARTNRKIHSLKRFIPFKRGSAQVRVPVSLPEGVSFVLILELYRGRSQEQVTGTITASSASLPPYEGQQQRNETPSLENISAKSASYGRSMSNISGDAFSTVVRRSDISISSRARRKARGVADPKDVAENVNDRAHARDMRSGTAGSHHDINDDDYYIGANAEHGYQFLPEEMREEYPNTVRPLDLEHTFGLHQKVYTLTPYTLEWKIPARVVELMEYTRQAQMLASAGSKINQGQPSSQQQLPSITLKSTFLAKVMVELVLDQTLETISVLARDIPAETMFQYLSIQDRVPPAFYRLRVRMVVVEVKVDDSKIPALGQYRGSDMYMVLPSGRSGSNRLGMEGWEFPNGGKVIDRYEAVTRRFWISQGAL</sequence>
<dbReference type="Proteomes" id="UP000193648">
    <property type="component" value="Unassembled WGS sequence"/>
</dbReference>
<protein>
    <submittedName>
        <fullName evidence="3">Uncharacterized protein</fullName>
    </submittedName>
</protein>
<evidence type="ECO:0000256" key="1">
    <source>
        <dbReference type="SAM" id="MobiDB-lite"/>
    </source>
</evidence>
<feature type="chain" id="PRO_5012802044" evidence="2">
    <location>
        <begin position="20"/>
        <end position="507"/>
    </location>
</feature>
<organism evidence="3 4">
    <name type="scientific">Lobosporangium transversale</name>
    <dbReference type="NCBI Taxonomy" id="64571"/>
    <lineage>
        <taxon>Eukaryota</taxon>
        <taxon>Fungi</taxon>
        <taxon>Fungi incertae sedis</taxon>
        <taxon>Mucoromycota</taxon>
        <taxon>Mortierellomycotina</taxon>
        <taxon>Mortierellomycetes</taxon>
        <taxon>Mortierellales</taxon>
        <taxon>Mortierellaceae</taxon>
        <taxon>Lobosporangium</taxon>
    </lineage>
</organism>
<dbReference type="InParanoid" id="A0A1Y2GNK8"/>
<feature type="compositionally biased region" description="Polar residues" evidence="1">
    <location>
        <begin position="61"/>
        <end position="70"/>
    </location>
</feature>
<dbReference type="EMBL" id="MCFF01000017">
    <property type="protein sequence ID" value="ORZ16761.1"/>
    <property type="molecule type" value="Genomic_DNA"/>
</dbReference>
<evidence type="ECO:0000313" key="4">
    <source>
        <dbReference type="Proteomes" id="UP000193648"/>
    </source>
</evidence>
<gene>
    <name evidence="3" type="ORF">BCR41DRAFT_353123</name>
</gene>
<feature type="region of interest" description="Disordered" evidence="1">
    <location>
        <begin position="193"/>
        <end position="215"/>
    </location>
</feature>
<keyword evidence="4" id="KW-1185">Reference proteome</keyword>
<feature type="region of interest" description="Disordered" evidence="1">
    <location>
        <begin position="56"/>
        <end position="93"/>
    </location>
</feature>
<dbReference type="OrthoDB" id="2434403at2759"/>
<keyword evidence="2" id="KW-0732">Signal</keyword>
<feature type="compositionally biased region" description="Low complexity" evidence="1">
    <location>
        <begin position="84"/>
        <end position="93"/>
    </location>
</feature>
<dbReference type="GeneID" id="33565922"/>
<reference evidence="3 4" key="1">
    <citation type="submission" date="2016-07" db="EMBL/GenBank/DDBJ databases">
        <title>Pervasive Adenine N6-methylation of Active Genes in Fungi.</title>
        <authorList>
            <consortium name="DOE Joint Genome Institute"/>
            <person name="Mondo S.J."/>
            <person name="Dannebaum R.O."/>
            <person name="Kuo R.C."/>
            <person name="Labutti K."/>
            <person name="Haridas S."/>
            <person name="Kuo A."/>
            <person name="Salamov A."/>
            <person name="Ahrendt S.R."/>
            <person name="Lipzen A."/>
            <person name="Sullivan W."/>
            <person name="Andreopoulos W.B."/>
            <person name="Clum A."/>
            <person name="Lindquist E."/>
            <person name="Daum C."/>
            <person name="Ramamoorthy G.K."/>
            <person name="Gryganskyi A."/>
            <person name="Culley D."/>
            <person name="Magnuson J.K."/>
            <person name="James T.Y."/>
            <person name="O'Malley M.A."/>
            <person name="Stajich J.E."/>
            <person name="Spatafora J.W."/>
            <person name="Visel A."/>
            <person name="Grigoriev I.V."/>
        </authorList>
    </citation>
    <scope>NUCLEOTIDE SEQUENCE [LARGE SCALE GENOMIC DNA]</scope>
    <source>
        <strain evidence="3 4">NRRL 3116</strain>
    </source>
</reference>